<dbReference type="AlphaFoldDB" id="A0A0F9SQS1"/>
<gene>
    <name evidence="1" type="ORF">LCGC14_0744890</name>
</gene>
<reference evidence="1" key="1">
    <citation type="journal article" date="2015" name="Nature">
        <title>Complex archaea that bridge the gap between prokaryotes and eukaryotes.</title>
        <authorList>
            <person name="Spang A."/>
            <person name="Saw J.H."/>
            <person name="Jorgensen S.L."/>
            <person name="Zaremba-Niedzwiedzka K."/>
            <person name="Martijn J."/>
            <person name="Lind A.E."/>
            <person name="van Eijk R."/>
            <person name="Schleper C."/>
            <person name="Guy L."/>
            <person name="Ettema T.J."/>
        </authorList>
    </citation>
    <scope>NUCLEOTIDE SEQUENCE</scope>
</reference>
<dbReference type="EMBL" id="LAZR01001772">
    <property type="protein sequence ID" value="KKN39296.1"/>
    <property type="molecule type" value="Genomic_DNA"/>
</dbReference>
<comment type="caution">
    <text evidence="1">The sequence shown here is derived from an EMBL/GenBank/DDBJ whole genome shotgun (WGS) entry which is preliminary data.</text>
</comment>
<accession>A0A0F9SQS1</accession>
<name>A0A0F9SQS1_9ZZZZ</name>
<evidence type="ECO:0000313" key="1">
    <source>
        <dbReference type="EMBL" id="KKN39296.1"/>
    </source>
</evidence>
<organism evidence="1">
    <name type="scientific">marine sediment metagenome</name>
    <dbReference type="NCBI Taxonomy" id="412755"/>
    <lineage>
        <taxon>unclassified sequences</taxon>
        <taxon>metagenomes</taxon>
        <taxon>ecological metagenomes</taxon>
    </lineage>
</organism>
<protein>
    <submittedName>
        <fullName evidence="1">Uncharacterized protein</fullName>
    </submittedName>
</protein>
<sequence length="320" mass="36214">MKLSDIDLDEVYDNPKYGERLPELEPGEQDIAKIVAGMGFTQSELYDDSPEPEELYTMELNLGLSDWEIEDAVKLENLMRGHMIVTGEIGSGKGLFANLHGFKMKRYYSGKKALLDYRPRRLFGAYVPFTEEVLKNELRKMTDVSLGIDNESKSKAAQSFSAQAVKKAAKLWLAKDGLVLLQNSVIILDEYWRYFHNRQPFNPMGIVLGGIVKIWRHLDALIIGMAPRKHELDRFSCLPYVTHEVRCSWMKSKPDTTLVRIYFPKSVGANGVLTVRRRRVTMTINGREPREALGGKGAFSLFNSKSAVSISPNVYTGQRG</sequence>
<proteinExistence type="predicted"/>